<dbReference type="InterPro" id="IPR036388">
    <property type="entry name" value="WH-like_DNA-bd_sf"/>
</dbReference>
<dbReference type="EMBL" id="FOQU01000001">
    <property type="protein sequence ID" value="SFI02829.1"/>
    <property type="molecule type" value="Genomic_DNA"/>
</dbReference>
<gene>
    <name evidence="6" type="ORF">SAMN05192543_1011113</name>
</gene>
<dbReference type="InterPro" id="IPR036390">
    <property type="entry name" value="WH_DNA-bd_sf"/>
</dbReference>
<dbReference type="OrthoDB" id="9803735at2"/>
<comment type="similarity">
    <text evidence="1">Belongs to the LysR transcriptional regulatory family.</text>
</comment>
<protein>
    <submittedName>
        <fullName evidence="6">DNA-binding transcriptional regulator, LysR family</fullName>
    </submittedName>
</protein>
<dbReference type="CDD" id="cd05466">
    <property type="entry name" value="PBP2_LTTR_substrate"/>
    <property type="match status" value="1"/>
</dbReference>
<dbReference type="Pfam" id="PF00126">
    <property type="entry name" value="HTH_1"/>
    <property type="match status" value="1"/>
</dbReference>
<keyword evidence="4" id="KW-0804">Transcription</keyword>
<dbReference type="RefSeq" id="WP_091008507.1">
    <property type="nucleotide sequence ID" value="NZ_JAQQFP010000002.1"/>
</dbReference>
<keyword evidence="2" id="KW-0805">Transcription regulation</keyword>
<evidence type="ECO:0000259" key="5">
    <source>
        <dbReference type="PROSITE" id="PS50931"/>
    </source>
</evidence>
<evidence type="ECO:0000313" key="6">
    <source>
        <dbReference type="EMBL" id="SFI02829.1"/>
    </source>
</evidence>
<evidence type="ECO:0000256" key="2">
    <source>
        <dbReference type="ARBA" id="ARBA00023015"/>
    </source>
</evidence>
<dbReference type="InterPro" id="IPR005119">
    <property type="entry name" value="LysR_subst-bd"/>
</dbReference>
<feature type="domain" description="HTH lysR-type" evidence="5">
    <location>
        <begin position="1"/>
        <end position="58"/>
    </location>
</feature>
<keyword evidence="7" id="KW-1185">Reference proteome</keyword>
<keyword evidence="3 6" id="KW-0238">DNA-binding</keyword>
<sequence length="315" mass="34812">MEIHQLKTFVAVAREGSITRASKRRCLSQPAVSAHVKAIEDTLGITLFERTARGMTLTNDGQRILVKAERALDTHRDLTEEAARIKGRLTGKLRLGAEASSNSDAIGRLLRTLFERFPELEVTLRHGTSLDILNSIRNGDLDAGFYHETGEPDADLVTFEVSRFDIYVAARRGLFTTSQPPDWRTLGEMPWIISSASFCSGQVAEGLFRAHGFRPRRITHVDRESVTRTLLAAGLGIGLLHAETAHEAQRCSEVDLLCEAQKSVRVLFAHSANRMQSPALGVVNSILHAGMSGERSFSYVVRRHALTRDDILVTA</sequence>
<name>A0A1I3EV29_9BURK</name>
<dbReference type="GO" id="GO:0003700">
    <property type="term" value="F:DNA-binding transcription factor activity"/>
    <property type="evidence" value="ECO:0007669"/>
    <property type="project" value="InterPro"/>
</dbReference>
<dbReference type="PANTHER" id="PTHR30126:SF40">
    <property type="entry name" value="HTH-TYPE TRANSCRIPTIONAL REGULATOR GLTR"/>
    <property type="match status" value="1"/>
</dbReference>
<evidence type="ECO:0000256" key="1">
    <source>
        <dbReference type="ARBA" id="ARBA00009437"/>
    </source>
</evidence>
<dbReference type="FunFam" id="1.10.10.10:FF:000001">
    <property type="entry name" value="LysR family transcriptional regulator"/>
    <property type="match status" value="1"/>
</dbReference>
<evidence type="ECO:0000256" key="4">
    <source>
        <dbReference type="ARBA" id="ARBA00023163"/>
    </source>
</evidence>
<dbReference type="PROSITE" id="PS50931">
    <property type="entry name" value="HTH_LYSR"/>
    <property type="match status" value="1"/>
</dbReference>
<dbReference type="PANTHER" id="PTHR30126">
    <property type="entry name" value="HTH-TYPE TRANSCRIPTIONAL REGULATOR"/>
    <property type="match status" value="1"/>
</dbReference>
<dbReference type="GO" id="GO:0000976">
    <property type="term" value="F:transcription cis-regulatory region binding"/>
    <property type="evidence" value="ECO:0007669"/>
    <property type="project" value="TreeGrafter"/>
</dbReference>
<organism evidence="6 7">
    <name type="scientific">Paraburkholderia megapolitana</name>
    <dbReference type="NCBI Taxonomy" id="420953"/>
    <lineage>
        <taxon>Bacteria</taxon>
        <taxon>Pseudomonadati</taxon>
        <taxon>Pseudomonadota</taxon>
        <taxon>Betaproteobacteria</taxon>
        <taxon>Burkholderiales</taxon>
        <taxon>Burkholderiaceae</taxon>
        <taxon>Paraburkholderia</taxon>
    </lineage>
</organism>
<dbReference type="Gene3D" id="3.40.190.290">
    <property type="match status" value="1"/>
</dbReference>
<accession>A0A1I3EV29</accession>
<dbReference type="InterPro" id="IPR000847">
    <property type="entry name" value="LysR_HTH_N"/>
</dbReference>
<proteinExistence type="inferred from homology"/>
<dbReference type="AlphaFoldDB" id="A0A1I3EV29"/>
<dbReference type="Proteomes" id="UP000199548">
    <property type="component" value="Unassembled WGS sequence"/>
</dbReference>
<dbReference type="Gene3D" id="1.10.10.10">
    <property type="entry name" value="Winged helix-like DNA-binding domain superfamily/Winged helix DNA-binding domain"/>
    <property type="match status" value="1"/>
</dbReference>
<dbReference type="PRINTS" id="PR00039">
    <property type="entry name" value="HTHLYSR"/>
</dbReference>
<evidence type="ECO:0000256" key="3">
    <source>
        <dbReference type="ARBA" id="ARBA00023125"/>
    </source>
</evidence>
<dbReference type="STRING" id="420953.SAMN05192543_1011113"/>
<reference evidence="6 7" key="1">
    <citation type="submission" date="2016-10" db="EMBL/GenBank/DDBJ databases">
        <authorList>
            <person name="de Groot N.N."/>
        </authorList>
    </citation>
    <scope>NUCLEOTIDE SEQUENCE [LARGE SCALE GENOMIC DNA]</scope>
    <source>
        <strain evidence="6 7">LMG 23650</strain>
    </source>
</reference>
<dbReference type="Pfam" id="PF03466">
    <property type="entry name" value="LysR_substrate"/>
    <property type="match status" value="1"/>
</dbReference>
<dbReference type="SUPFAM" id="SSF53850">
    <property type="entry name" value="Periplasmic binding protein-like II"/>
    <property type="match status" value="1"/>
</dbReference>
<dbReference type="SUPFAM" id="SSF46785">
    <property type="entry name" value="Winged helix' DNA-binding domain"/>
    <property type="match status" value="1"/>
</dbReference>
<evidence type="ECO:0000313" key="7">
    <source>
        <dbReference type="Proteomes" id="UP000199548"/>
    </source>
</evidence>